<proteinExistence type="predicted"/>
<dbReference type="AlphaFoldDB" id="A0A414FN67"/>
<accession>A0A414FN67</accession>
<dbReference type="Proteomes" id="UP000284689">
    <property type="component" value="Unassembled WGS sequence"/>
</dbReference>
<organism evidence="1 2">
    <name type="scientific">Bacteroides caccae</name>
    <dbReference type="NCBI Taxonomy" id="47678"/>
    <lineage>
        <taxon>Bacteria</taxon>
        <taxon>Pseudomonadati</taxon>
        <taxon>Bacteroidota</taxon>
        <taxon>Bacteroidia</taxon>
        <taxon>Bacteroidales</taxon>
        <taxon>Bacteroidaceae</taxon>
        <taxon>Bacteroides</taxon>
    </lineage>
</organism>
<sequence length="149" mass="17611">MKTGRFCPKCGRMPSKSKIKGYSLQCKSCDEDFYRIEVLTRKQITQKQIAMEKIIEDFLSRIQNEKGKFHLTTVEEWECMCNTFRYIKSGEADMRENWIGIIGRNSTYYDGYGNGPVIDIKYGRFFICPEKKLMRGQTFEEFYEGRNVD</sequence>
<reference evidence="1 2" key="1">
    <citation type="submission" date="2018-08" db="EMBL/GenBank/DDBJ databases">
        <title>A genome reference for cultivated species of the human gut microbiota.</title>
        <authorList>
            <person name="Zou Y."/>
            <person name="Xue W."/>
            <person name="Luo G."/>
        </authorList>
    </citation>
    <scope>NUCLEOTIDE SEQUENCE [LARGE SCALE GENOMIC DNA]</scope>
    <source>
        <strain evidence="1 2">AM31-16AC</strain>
    </source>
</reference>
<evidence type="ECO:0000313" key="1">
    <source>
        <dbReference type="EMBL" id="RHD50688.1"/>
    </source>
</evidence>
<gene>
    <name evidence="1" type="ORF">DW794_06680</name>
</gene>
<comment type="caution">
    <text evidence="1">The sequence shown here is derived from an EMBL/GenBank/DDBJ whole genome shotgun (WGS) entry which is preliminary data.</text>
</comment>
<evidence type="ECO:0000313" key="2">
    <source>
        <dbReference type="Proteomes" id="UP000284689"/>
    </source>
</evidence>
<dbReference type="EMBL" id="QSJD01000007">
    <property type="protein sequence ID" value="RHD50688.1"/>
    <property type="molecule type" value="Genomic_DNA"/>
</dbReference>
<protein>
    <submittedName>
        <fullName evidence="1">Uncharacterized protein</fullName>
    </submittedName>
</protein>
<name>A0A414FN67_9BACE</name>